<evidence type="ECO:0000313" key="5">
    <source>
        <dbReference type="Proteomes" id="UP000010408"/>
    </source>
</evidence>
<dbReference type="SUPFAM" id="SSF47729">
    <property type="entry name" value="IHF-like DNA-binding proteins"/>
    <property type="match status" value="1"/>
</dbReference>
<dbReference type="InterPro" id="IPR005902">
    <property type="entry name" value="HU_DNA-bd_put"/>
</dbReference>
<proteinExistence type="predicted"/>
<dbReference type="PATRIC" id="fig|1127696.3.peg.210"/>
<dbReference type="STRING" id="1127696.HMPREF9134_00256"/>
<dbReference type="InterPro" id="IPR041607">
    <property type="entry name" value="HU-HIG"/>
</dbReference>
<accession>L1NI04</accession>
<evidence type="ECO:0000256" key="1">
    <source>
        <dbReference type="ARBA" id="ARBA00023125"/>
    </source>
</evidence>
<dbReference type="EMBL" id="AMEQ01000010">
    <property type="protein sequence ID" value="EKY02812.1"/>
    <property type="molecule type" value="Genomic_DNA"/>
</dbReference>
<protein>
    <submittedName>
        <fullName evidence="4">Putative DNA-binding protein</fullName>
    </submittedName>
</protein>
<dbReference type="HOGENOM" id="CLU_112331_6_2_10"/>
<keyword evidence="1 4" id="KW-0238">DNA-binding</keyword>
<feature type="region of interest" description="Disordered" evidence="2">
    <location>
        <begin position="124"/>
        <end position="156"/>
    </location>
</feature>
<dbReference type="InterPro" id="IPR010992">
    <property type="entry name" value="IHF-like_DNA-bd_dom_sf"/>
</dbReference>
<dbReference type="NCBIfam" id="TIGR01201">
    <property type="entry name" value="HU_rel"/>
    <property type="match status" value="1"/>
</dbReference>
<feature type="compositionally biased region" description="Basic and acidic residues" evidence="2">
    <location>
        <begin position="144"/>
        <end position="156"/>
    </location>
</feature>
<dbReference type="eggNOG" id="COG0776">
    <property type="taxonomic scope" value="Bacteria"/>
</dbReference>
<dbReference type="AlphaFoldDB" id="L1NI04"/>
<comment type="caution">
    <text evidence="4">The sequence shown here is derived from an EMBL/GenBank/DDBJ whole genome shotgun (WGS) entry which is preliminary data.</text>
</comment>
<dbReference type="GO" id="GO:0003677">
    <property type="term" value="F:DNA binding"/>
    <property type="evidence" value="ECO:0007669"/>
    <property type="project" value="UniProtKB-KW"/>
</dbReference>
<feature type="domain" description="HU" evidence="3">
    <location>
        <begin position="3"/>
        <end position="120"/>
    </location>
</feature>
<organism evidence="4 5">
    <name type="scientific">Porphyromonas catoniae F0037</name>
    <dbReference type="NCBI Taxonomy" id="1127696"/>
    <lineage>
        <taxon>Bacteria</taxon>
        <taxon>Pseudomonadati</taxon>
        <taxon>Bacteroidota</taxon>
        <taxon>Bacteroidia</taxon>
        <taxon>Bacteroidales</taxon>
        <taxon>Porphyromonadaceae</taxon>
        <taxon>Porphyromonas</taxon>
    </lineage>
</organism>
<evidence type="ECO:0000256" key="2">
    <source>
        <dbReference type="SAM" id="MobiDB-lite"/>
    </source>
</evidence>
<reference evidence="4 5" key="1">
    <citation type="submission" date="2012-05" db="EMBL/GenBank/DDBJ databases">
        <authorList>
            <person name="Weinstock G."/>
            <person name="Sodergren E."/>
            <person name="Lobos E.A."/>
            <person name="Fulton L."/>
            <person name="Fulton R."/>
            <person name="Courtney L."/>
            <person name="Fronick C."/>
            <person name="O'Laughlin M."/>
            <person name="Godfrey J."/>
            <person name="Wilson R.M."/>
            <person name="Miner T."/>
            <person name="Farmer C."/>
            <person name="Delehaunty K."/>
            <person name="Cordes M."/>
            <person name="Minx P."/>
            <person name="Tomlinson C."/>
            <person name="Chen J."/>
            <person name="Wollam A."/>
            <person name="Pepin K.H."/>
            <person name="Bhonagiri V."/>
            <person name="Zhang X."/>
            <person name="Suruliraj S."/>
            <person name="Warren W."/>
            <person name="Mitreva M."/>
            <person name="Mardis E.R."/>
            <person name="Wilson R.K."/>
        </authorList>
    </citation>
    <scope>NUCLEOTIDE SEQUENCE [LARGE SCALE GENOMIC DNA]</scope>
    <source>
        <strain evidence="4 5">F0037</strain>
    </source>
</reference>
<dbReference type="Proteomes" id="UP000010408">
    <property type="component" value="Unassembled WGS sequence"/>
</dbReference>
<dbReference type="Pfam" id="PF18291">
    <property type="entry name" value="HU-HIG"/>
    <property type="match status" value="1"/>
</dbReference>
<sequence>MLRFEIKSTKMSIGKNKGTTLYYAKQKSHDRIQTNDLERRIERMTTLSRADVHAALIALSDVIHEELHLGRSVTLAELGTFKLMASAKRMPKAADVTAQTIRTPRVRFYPVDAIRLAARRVELSLEDPTKTPSKPKKPAPKTPGGEHAHEGDGLGI</sequence>
<gene>
    <name evidence="4" type="ORF">HMPREF9134_00256</name>
</gene>
<evidence type="ECO:0000313" key="4">
    <source>
        <dbReference type="EMBL" id="EKY02812.1"/>
    </source>
</evidence>
<name>L1NI04_9PORP</name>
<dbReference type="Gene3D" id="4.10.520.10">
    <property type="entry name" value="IHF-like DNA-binding proteins"/>
    <property type="match status" value="1"/>
</dbReference>
<dbReference type="RefSeq" id="WP_005468394.1">
    <property type="nucleotide sequence ID" value="NZ_KB291042.1"/>
</dbReference>
<evidence type="ECO:0000259" key="3">
    <source>
        <dbReference type="Pfam" id="PF18291"/>
    </source>
</evidence>